<organism evidence="3 4">
    <name type="scientific">Sinorhizobium americanum</name>
    <dbReference type="NCBI Taxonomy" id="194963"/>
    <lineage>
        <taxon>Bacteria</taxon>
        <taxon>Pseudomonadati</taxon>
        <taxon>Pseudomonadota</taxon>
        <taxon>Alphaproteobacteria</taxon>
        <taxon>Hyphomicrobiales</taxon>
        <taxon>Rhizobiaceae</taxon>
        <taxon>Sinorhizobium/Ensifer group</taxon>
        <taxon>Sinorhizobium</taxon>
    </lineage>
</organism>
<dbReference type="Proteomes" id="UP000295043">
    <property type="component" value="Unassembled WGS sequence"/>
</dbReference>
<evidence type="ECO:0000256" key="1">
    <source>
        <dbReference type="SAM" id="MobiDB-lite"/>
    </source>
</evidence>
<comment type="caution">
    <text evidence="3">The sequence shown here is derived from an EMBL/GenBank/DDBJ whole genome shotgun (WGS) entry which is preliminary data.</text>
</comment>
<evidence type="ECO:0000256" key="2">
    <source>
        <dbReference type="SAM" id="Phobius"/>
    </source>
</evidence>
<feature type="region of interest" description="Disordered" evidence="1">
    <location>
        <begin position="139"/>
        <end position="160"/>
    </location>
</feature>
<keyword evidence="2" id="KW-0472">Membrane</keyword>
<gene>
    <name evidence="3" type="ORF">EV184_13928</name>
</gene>
<evidence type="ECO:0000313" key="4">
    <source>
        <dbReference type="Proteomes" id="UP000295043"/>
    </source>
</evidence>
<evidence type="ECO:0008006" key="5">
    <source>
        <dbReference type="Google" id="ProtNLM"/>
    </source>
</evidence>
<reference evidence="3 4" key="1">
    <citation type="submission" date="2019-03" db="EMBL/GenBank/DDBJ databases">
        <title>Genomic Encyclopedia of Type Strains, Phase IV (KMG-V): Genome sequencing to study the core and pangenomes of soil and plant-associated prokaryotes.</title>
        <authorList>
            <person name="Whitman W."/>
        </authorList>
    </citation>
    <scope>NUCLEOTIDE SEQUENCE [LARGE SCALE GENOMIC DNA]</scope>
    <source>
        <strain evidence="3 4">23C40</strain>
    </source>
</reference>
<proteinExistence type="predicted"/>
<protein>
    <recommendedName>
        <fullName evidence="5">Transmembrane protein</fullName>
    </recommendedName>
</protein>
<feature type="compositionally biased region" description="Basic and acidic residues" evidence="1">
    <location>
        <begin position="142"/>
        <end position="152"/>
    </location>
</feature>
<accession>A0A4R2ATU6</accession>
<dbReference type="EMBL" id="SLVU01000039">
    <property type="protein sequence ID" value="TCN17297.1"/>
    <property type="molecule type" value="Genomic_DNA"/>
</dbReference>
<sequence>MELRRLNGFGVYIFRDDCSFRSSKALVAVILWIVRQIGITGCALLFILAFYEGVPGIRDVPFVDRVPFVREFIVGRVKLGAGKAAAAATEVLVARSELEATPLPPISATSPSPQIMTALPKGGAPIGKAVIAAVGRPAAPKGRRDLASDRENGGLGIPARFQATARLDRGNADKATWRS</sequence>
<keyword evidence="2" id="KW-0812">Transmembrane</keyword>
<dbReference type="RefSeq" id="WP_132081915.1">
    <property type="nucleotide sequence ID" value="NZ_SLVU01000039.1"/>
</dbReference>
<feature type="transmembrane region" description="Helical" evidence="2">
    <location>
        <begin position="25"/>
        <end position="51"/>
    </location>
</feature>
<dbReference type="AlphaFoldDB" id="A0A4R2ATU6"/>
<name>A0A4R2ATU6_9HYPH</name>
<keyword evidence="2" id="KW-1133">Transmembrane helix</keyword>
<evidence type="ECO:0000313" key="3">
    <source>
        <dbReference type="EMBL" id="TCN17297.1"/>
    </source>
</evidence>